<keyword evidence="6" id="KW-0808">Transferase</keyword>
<dbReference type="GO" id="GO:0046872">
    <property type="term" value="F:metal ion binding"/>
    <property type="evidence" value="ECO:0007669"/>
    <property type="project" value="UniProtKB-KW"/>
</dbReference>
<comment type="cofactor">
    <cofactor evidence="5">
        <name>Mg(2+)</name>
        <dbReference type="ChEBI" id="CHEBI:18420"/>
    </cofactor>
</comment>
<dbReference type="InterPro" id="IPR005493">
    <property type="entry name" value="RraA/RraA-like"/>
</dbReference>
<dbReference type="InterPro" id="IPR036704">
    <property type="entry name" value="RraA/RraA-like_sf"/>
</dbReference>
<dbReference type="CDD" id="cd16841">
    <property type="entry name" value="RraA_family"/>
    <property type="match status" value="1"/>
</dbReference>
<dbReference type="STRING" id="1184151.AW736_04215"/>
<dbReference type="Pfam" id="PF03737">
    <property type="entry name" value="RraA-like"/>
    <property type="match status" value="1"/>
</dbReference>
<keyword evidence="5" id="KW-0460">Magnesium</keyword>
<gene>
    <name evidence="6" type="ORF">AW736_04215</name>
</gene>
<sequence>MSIDAYKKEVGMMNLEKLIAAREHVSAAPFPIPEEELLARYEQLYTGAISDVLREHALLDQALPGHLHPLRPERTVAGLAFTVKSAPNVKITGEMAFRTQMLAALPQNSFVVWDTSGDEKATLWGGVMTATAAGLGVRAAVIDGGIRDTHQILEKDFPVFYKHRIPNGSLGRCLITHYQIPILIGDVVIKPGDILLGDIDGVVCVPRDIAHEVLLRAEEIKRNEKKIFSWVAEGQSINQITQKGGYF</sequence>
<dbReference type="GO" id="GO:0008948">
    <property type="term" value="F:oxaloacetate decarboxylase activity"/>
    <property type="evidence" value="ECO:0007669"/>
    <property type="project" value="TreeGrafter"/>
</dbReference>
<dbReference type="GO" id="GO:0032259">
    <property type="term" value="P:methylation"/>
    <property type="evidence" value="ECO:0007669"/>
    <property type="project" value="UniProtKB-KW"/>
</dbReference>
<dbReference type="SUPFAM" id="SSF89562">
    <property type="entry name" value="RraA-like"/>
    <property type="match status" value="1"/>
</dbReference>
<dbReference type="AlphaFoldDB" id="A0A178IPF8"/>
<name>A0A178IPF8_9BACT</name>
<evidence type="ECO:0000256" key="2">
    <source>
        <dbReference type="ARBA" id="ARBA00016549"/>
    </source>
</evidence>
<feature type="binding site" evidence="5">
    <location>
        <begin position="125"/>
        <end position="128"/>
    </location>
    <ligand>
        <name>substrate</name>
    </ligand>
</feature>
<protein>
    <recommendedName>
        <fullName evidence="2">Putative 4-hydroxy-4-methyl-2-oxoglutarate aldolase</fullName>
    </recommendedName>
    <alternativeName>
        <fullName evidence="3">Regulator of ribonuclease activity homolog</fullName>
    </alternativeName>
    <alternativeName>
        <fullName evidence="4">RraA-like protein</fullName>
    </alternativeName>
</protein>
<feature type="binding site" evidence="5">
    <location>
        <position position="148"/>
    </location>
    <ligand>
        <name>Mg(2+)</name>
        <dbReference type="ChEBI" id="CHEBI:18420"/>
    </ligand>
</feature>
<reference evidence="6 7" key="1">
    <citation type="submission" date="2016-01" db="EMBL/GenBank/DDBJ databases">
        <title>High potential of lignocellulose degradation of a new Verrucomicrobia species.</title>
        <authorList>
            <person name="Wang Y."/>
            <person name="Shi Y."/>
            <person name="Qiu Z."/>
            <person name="Liu S."/>
            <person name="Yang H."/>
        </authorList>
    </citation>
    <scope>NUCLEOTIDE SEQUENCE [LARGE SCALE GENOMIC DNA]</scope>
    <source>
        <strain evidence="6 7">TSB47</strain>
    </source>
</reference>
<dbReference type="RefSeq" id="WP_068768995.1">
    <property type="nucleotide sequence ID" value="NZ_CP109796.1"/>
</dbReference>
<proteinExistence type="predicted"/>
<dbReference type="OrthoDB" id="9784786at2"/>
<evidence type="ECO:0000256" key="1">
    <source>
        <dbReference type="ARBA" id="ARBA00001968"/>
    </source>
</evidence>
<evidence type="ECO:0000313" key="7">
    <source>
        <dbReference type="Proteomes" id="UP000078486"/>
    </source>
</evidence>
<dbReference type="PANTHER" id="PTHR33254:SF4">
    <property type="entry name" value="4-HYDROXY-4-METHYL-2-OXOGLUTARATE ALDOLASE 3-RELATED"/>
    <property type="match status" value="1"/>
</dbReference>
<dbReference type="GO" id="GO:0008168">
    <property type="term" value="F:methyltransferase activity"/>
    <property type="evidence" value="ECO:0007669"/>
    <property type="project" value="UniProtKB-KW"/>
</dbReference>
<keyword evidence="6" id="KW-0489">Methyltransferase</keyword>
<evidence type="ECO:0000313" key="6">
    <source>
        <dbReference type="EMBL" id="OAM91227.1"/>
    </source>
</evidence>
<keyword evidence="7" id="KW-1185">Reference proteome</keyword>
<organism evidence="6 7">
    <name type="scientific">Termitidicoccus mucosus</name>
    <dbReference type="NCBI Taxonomy" id="1184151"/>
    <lineage>
        <taxon>Bacteria</taxon>
        <taxon>Pseudomonadati</taxon>
        <taxon>Verrucomicrobiota</taxon>
        <taxon>Opitutia</taxon>
        <taxon>Opitutales</taxon>
        <taxon>Opitutaceae</taxon>
        <taxon>Termitidicoccus</taxon>
    </lineage>
</organism>
<feature type="binding site" evidence="5">
    <location>
        <position position="147"/>
    </location>
    <ligand>
        <name>substrate</name>
    </ligand>
</feature>
<dbReference type="GO" id="GO:0047443">
    <property type="term" value="F:4-hydroxy-4-methyl-2-oxoglutarate aldolase activity"/>
    <property type="evidence" value="ECO:0007669"/>
    <property type="project" value="TreeGrafter"/>
</dbReference>
<keyword evidence="5" id="KW-0479">Metal-binding</keyword>
<dbReference type="EMBL" id="LRRQ01000034">
    <property type="protein sequence ID" value="OAM91227.1"/>
    <property type="molecule type" value="Genomic_DNA"/>
</dbReference>
<evidence type="ECO:0000256" key="4">
    <source>
        <dbReference type="ARBA" id="ARBA00030169"/>
    </source>
</evidence>
<dbReference type="PANTHER" id="PTHR33254">
    <property type="entry name" value="4-HYDROXY-4-METHYL-2-OXOGLUTARATE ALDOLASE 3-RELATED"/>
    <property type="match status" value="1"/>
</dbReference>
<accession>A0A178IPF8</accession>
<dbReference type="Proteomes" id="UP000078486">
    <property type="component" value="Unassembled WGS sequence"/>
</dbReference>
<dbReference type="Gene3D" id="3.50.30.40">
    <property type="entry name" value="Ribonuclease E inhibitor RraA/RraA-like"/>
    <property type="match status" value="1"/>
</dbReference>
<evidence type="ECO:0000256" key="3">
    <source>
        <dbReference type="ARBA" id="ARBA00029596"/>
    </source>
</evidence>
<comment type="cofactor">
    <cofactor evidence="1">
        <name>a divalent metal cation</name>
        <dbReference type="ChEBI" id="CHEBI:60240"/>
    </cofactor>
</comment>
<evidence type="ECO:0000256" key="5">
    <source>
        <dbReference type="PIRSR" id="PIRSR605493-1"/>
    </source>
</evidence>
<comment type="caution">
    <text evidence="6">The sequence shown here is derived from an EMBL/GenBank/DDBJ whole genome shotgun (WGS) entry which is preliminary data.</text>
</comment>